<dbReference type="KEGG" id="ccot:CCAX7_56600"/>
<accession>A0A402D0G3</accession>
<dbReference type="EMBL" id="AP025739">
    <property type="protein sequence ID" value="BDI33609.1"/>
    <property type="molecule type" value="Genomic_DNA"/>
</dbReference>
<keyword evidence="2" id="KW-1185">Reference proteome</keyword>
<dbReference type="RefSeq" id="WP_119323060.1">
    <property type="nucleotide sequence ID" value="NZ_AP025739.1"/>
</dbReference>
<dbReference type="OrthoDB" id="9785276at2"/>
<gene>
    <name evidence="1" type="ORF">CCAX7_56600</name>
</gene>
<dbReference type="AlphaFoldDB" id="A0A402D0G3"/>
<dbReference type="Proteomes" id="UP000287394">
    <property type="component" value="Chromosome"/>
</dbReference>
<proteinExistence type="predicted"/>
<protein>
    <submittedName>
        <fullName evidence="1">Uncharacterized protein</fullName>
    </submittedName>
</protein>
<sequence length="888" mass="94657">MPISRFHGYCALATTLAFTAHSARADDAKPKPITLAQALAQAAPPASELYIAVDPDSVTLPKDAEAPSPGDTAAQIATAFGRLVSGFGNVDAIAPPTIMVVNVPPDKPNIYDGMAPKQVVKLLAAGFTKDQWKEFLSDKGVGYEEMTSDNQRSLFEALFPDGKMQVQRADADWSAPATEIGGDQMRLARLRLAYRTSLALSVPGQKDSHVFASSYDPPDKLAVYFMMNSPSDSVDREFGANVRETVPNTLKPGDLDNGDAAWNVAVRLAGVKTVDDLVRAIAAATGREIYADPRYAKKAVTVVGPQTPARAWDVMRALALCLGAAWRQVGPAAVLTNDRIGLGVKHELWRQFEQKAAALMPGGNRGGAVTQPDGAAFSTKDIPFTNDAVPFSPKQQEAYWKKIADAGGMSFSGGMMQLTAPFAELTPEQQDAARHIQADNAKSHVSSTLDGDVMLQAEPMVQVTVPALASPVLVFQSYEQLLPDPAPLTEAAQDASQKRFEAQMQALTGPPEPSTAPAPAALLAQIRSFDRRAVLVEPHTPAEADTAIAAARTLGLNELWLRITPGQTDSEDAASLNLIKHAAKGAAAAHIAFYPDIRLLAWSAAPDALVDRTILDRTAMQVNEAGREALGHMVLPDVLNTVTPFDPEPARRLISLIGKAARVKGVAGMVWTDVTPHGYETEPRDQDGGGSDPLGYAIPGRLAALRAAHADPLDLHTTHYTDKRANVSVPGFGDDRAGDGALYDAWRLLRTTAEHGFQASLMTALPAAYAPGPTRRLLISTPEGENIYQQYGSWDDLTKPEPGTVFVPGVTADGKPFPDGSGTMAMKSATIYDSISLYVPEGSTADKAMRSAARNLTQRTQNKSRSIVFTAISDPQDLLLLASGVSAP</sequence>
<organism evidence="1 2">
    <name type="scientific">Capsulimonas corticalis</name>
    <dbReference type="NCBI Taxonomy" id="2219043"/>
    <lineage>
        <taxon>Bacteria</taxon>
        <taxon>Bacillati</taxon>
        <taxon>Armatimonadota</taxon>
        <taxon>Armatimonadia</taxon>
        <taxon>Capsulimonadales</taxon>
        <taxon>Capsulimonadaceae</taxon>
        <taxon>Capsulimonas</taxon>
    </lineage>
</organism>
<reference evidence="1 2" key="1">
    <citation type="journal article" date="2019" name="Int. J. Syst. Evol. Microbiol.">
        <title>Capsulimonas corticalis gen. nov., sp. nov., an aerobic capsulated bacterium, of a novel bacterial order, Capsulimonadales ord. nov., of the class Armatimonadia of the phylum Armatimonadetes.</title>
        <authorList>
            <person name="Li J."/>
            <person name="Kudo C."/>
            <person name="Tonouchi A."/>
        </authorList>
    </citation>
    <scope>NUCLEOTIDE SEQUENCE [LARGE SCALE GENOMIC DNA]</scope>
    <source>
        <strain evidence="1 2">AX-7</strain>
    </source>
</reference>
<evidence type="ECO:0000313" key="1">
    <source>
        <dbReference type="EMBL" id="BDI33609.1"/>
    </source>
</evidence>
<evidence type="ECO:0000313" key="2">
    <source>
        <dbReference type="Proteomes" id="UP000287394"/>
    </source>
</evidence>
<name>A0A402D0G3_9BACT</name>